<dbReference type="CDD" id="cd00009">
    <property type="entry name" value="AAA"/>
    <property type="match status" value="1"/>
</dbReference>
<feature type="domain" description="AAA+ ATPase" evidence="1">
    <location>
        <begin position="50"/>
        <end position="230"/>
    </location>
</feature>
<dbReference type="InterPro" id="IPR027417">
    <property type="entry name" value="P-loop_NTPase"/>
</dbReference>
<dbReference type="Proteomes" id="UP000258707">
    <property type="component" value="Plasmid pAArc1-01"/>
</dbReference>
<dbReference type="AlphaFoldDB" id="A0A346P9J4"/>
<sequence length="381" mass="43213">MSHVGTIEKPTDQQGARDLYDTVRQRFTELHETSPVEQHQNKDIERLLESKKQVVFYGPPGTGKTYTARRFAEWLRAKKDANALGVDQIRTVTFHPSFSYEDFVEGFTASVENQQVEYAYEKGTFAEIVRDATDAYNNSGQNNDAPPFFLIIDEINRGNLAQIFGESITLLEADKRLNQENEIVAKLAHSGEDFVIPPNLYIIGTMNTADESIALVDTALRRRFRFLPFPPELEIATNSYPALANVDELDDLLQNGGNQRDQLVAASILALKELNERIITLQHLGKRKQIGHTFLLGLETSQDVVDMWRFEILPQLEEYYFGQFNRLQSDLFQNGGDQLIDWEANQILAFDSETLYSALCEIAGISTDDRAPLSVEFTSME</sequence>
<keyword evidence="2" id="KW-0614">Plasmid</keyword>
<organism evidence="2 3">
    <name type="scientific">Natrarchaeobaculum sulfurireducens</name>
    <dbReference type="NCBI Taxonomy" id="2044521"/>
    <lineage>
        <taxon>Archaea</taxon>
        <taxon>Methanobacteriati</taxon>
        <taxon>Methanobacteriota</taxon>
        <taxon>Stenosarchaea group</taxon>
        <taxon>Halobacteria</taxon>
        <taxon>Halobacteriales</taxon>
        <taxon>Natrialbaceae</taxon>
        <taxon>Natrarchaeobaculum</taxon>
    </lineage>
</organism>
<accession>A0A346P9J4</accession>
<dbReference type="InterPro" id="IPR011704">
    <property type="entry name" value="ATPase_dyneun-rel_AAA"/>
</dbReference>
<evidence type="ECO:0000313" key="3">
    <source>
        <dbReference type="Proteomes" id="UP000258707"/>
    </source>
</evidence>
<dbReference type="KEGG" id="nan:AArc1_4072"/>
<evidence type="ECO:0000313" key="2">
    <source>
        <dbReference type="EMBL" id="AXR76189.1"/>
    </source>
</evidence>
<dbReference type="SUPFAM" id="SSF52540">
    <property type="entry name" value="P-loop containing nucleoside triphosphate hydrolases"/>
    <property type="match status" value="1"/>
</dbReference>
<dbReference type="Pfam" id="PF07728">
    <property type="entry name" value="AAA_5"/>
    <property type="match status" value="1"/>
</dbReference>
<dbReference type="PANTHER" id="PTHR37291:SF1">
    <property type="entry name" value="TYPE IV METHYL-DIRECTED RESTRICTION ENZYME ECOKMCRB SUBUNIT"/>
    <property type="match status" value="1"/>
</dbReference>
<dbReference type="InterPro" id="IPR052934">
    <property type="entry name" value="Methyl-DNA_Rec/Restrict_Enz"/>
</dbReference>
<dbReference type="REBASE" id="268778">
    <property type="entry name" value="NspAArc1McrBCP"/>
</dbReference>
<dbReference type="EMBL" id="CP024045">
    <property type="protein sequence ID" value="AXR76189.1"/>
    <property type="molecule type" value="Genomic_DNA"/>
</dbReference>
<dbReference type="GO" id="GO:0005524">
    <property type="term" value="F:ATP binding"/>
    <property type="evidence" value="ECO:0007669"/>
    <property type="project" value="InterPro"/>
</dbReference>
<protein>
    <submittedName>
        <fullName evidence="2">5-methylcytosine-specific restriction enzyme subunit McrB</fullName>
    </submittedName>
</protein>
<name>A0A346P9J4_9EURY</name>
<dbReference type="InterPro" id="IPR003593">
    <property type="entry name" value="AAA+_ATPase"/>
</dbReference>
<reference evidence="2 3" key="1">
    <citation type="submission" date="2017-10" db="EMBL/GenBank/DDBJ databases">
        <title>Phenotypic and genomic properties of facultatively anaerobic sulfur-reducing natronoarchaea from hypersaline soda lakes.</title>
        <authorList>
            <person name="Sorokin D.Y."/>
            <person name="Kublanov I.V."/>
            <person name="Roman P."/>
            <person name="Sinninghe Damste J.S."/>
            <person name="Golyshin P.N."/>
            <person name="Rojo D."/>
            <person name="Ciordia S."/>
            <person name="Mena Md.C."/>
            <person name="Ferrer M."/>
            <person name="Messina E."/>
            <person name="Smedile F."/>
            <person name="La Spada G."/>
            <person name="La Cono V."/>
            <person name="Yakimov M.M."/>
        </authorList>
    </citation>
    <scope>NUCLEOTIDE SEQUENCE [LARGE SCALE GENOMIC DNA]</scope>
    <source>
        <strain evidence="2 3">AArc1</strain>
        <plasmid evidence="3">paarc1-01</plasmid>
    </source>
</reference>
<geneLocation type="plasmid" evidence="3">
    <name>paarc1-01</name>
</geneLocation>
<dbReference type="GO" id="GO:0016887">
    <property type="term" value="F:ATP hydrolysis activity"/>
    <property type="evidence" value="ECO:0007669"/>
    <property type="project" value="InterPro"/>
</dbReference>
<proteinExistence type="predicted"/>
<dbReference type="Gene3D" id="3.40.50.300">
    <property type="entry name" value="P-loop containing nucleotide triphosphate hydrolases"/>
    <property type="match status" value="1"/>
</dbReference>
<gene>
    <name evidence="2" type="ORF">AArc1_4072</name>
</gene>
<evidence type="ECO:0000259" key="1">
    <source>
        <dbReference type="SMART" id="SM00382"/>
    </source>
</evidence>
<dbReference type="SMART" id="SM00382">
    <property type="entry name" value="AAA"/>
    <property type="match status" value="1"/>
</dbReference>
<dbReference type="PANTHER" id="PTHR37291">
    <property type="entry name" value="5-METHYLCYTOSINE-SPECIFIC RESTRICTION ENZYME B"/>
    <property type="match status" value="1"/>
</dbReference>